<evidence type="ECO:0000259" key="2">
    <source>
        <dbReference type="Pfam" id="PF12697"/>
    </source>
</evidence>
<keyword evidence="1" id="KW-0378">Hydrolase</keyword>
<dbReference type="Proteomes" id="UP000626220">
    <property type="component" value="Unassembled WGS sequence"/>
</dbReference>
<reference evidence="3" key="1">
    <citation type="journal article" date="2014" name="Int. J. Syst. Evol. Microbiol.">
        <title>Complete genome sequence of Corynebacterium casei LMG S-19264T (=DSM 44701T), isolated from a smear-ripened cheese.</title>
        <authorList>
            <consortium name="US DOE Joint Genome Institute (JGI-PGF)"/>
            <person name="Walter F."/>
            <person name="Albersmeier A."/>
            <person name="Kalinowski J."/>
            <person name="Ruckert C."/>
        </authorList>
    </citation>
    <scope>NUCLEOTIDE SEQUENCE</scope>
    <source>
        <strain evidence="3">KCTC 42650</strain>
    </source>
</reference>
<reference evidence="3" key="2">
    <citation type="submission" date="2020-09" db="EMBL/GenBank/DDBJ databases">
        <authorList>
            <person name="Sun Q."/>
            <person name="Kim S."/>
        </authorList>
    </citation>
    <scope>NUCLEOTIDE SEQUENCE</scope>
    <source>
        <strain evidence="3">KCTC 42650</strain>
    </source>
</reference>
<proteinExistence type="predicted"/>
<dbReference type="InterPro" id="IPR000073">
    <property type="entry name" value="AB_hydrolase_1"/>
</dbReference>
<name>A0A8J3H0I7_9RHOB</name>
<dbReference type="InterPro" id="IPR029058">
    <property type="entry name" value="AB_hydrolase_fold"/>
</dbReference>
<evidence type="ECO:0000256" key="1">
    <source>
        <dbReference type="ARBA" id="ARBA00022801"/>
    </source>
</evidence>
<organism evidence="3 4">
    <name type="scientific">Seohaeicola zhoushanensis</name>
    <dbReference type="NCBI Taxonomy" id="1569283"/>
    <lineage>
        <taxon>Bacteria</taxon>
        <taxon>Pseudomonadati</taxon>
        <taxon>Pseudomonadota</taxon>
        <taxon>Alphaproteobacteria</taxon>
        <taxon>Rhodobacterales</taxon>
        <taxon>Roseobacteraceae</taxon>
        <taxon>Seohaeicola</taxon>
    </lineage>
</organism>
<dbReference type="Pfam" id="PF12697">
    <property type="entry name" value="Abhydrolase_6"/>
    <property type="match status" value="1"/>
</dbReference>
<sequence length="266" mass="29651">MGLAAEPRIRYQQDMLNRIVHGTETEKPPLVIAHGLFGSGRNWGVIARRLSDTRQVIAVDMRNHGDSAWTGSHTYPEMAADLAEVMADLGRPADLLGHSMGGKASMMMALSQPGNLRRLVVADIAPVAYSHTQLPYIQAMRAVDLSAITRRSDAEAQLAAQGVERALQSFFTQSLDLTGKRWKLNLEALERNMPAIMTFPETEATWDGPTLFLTGAESNYVRPEHREIIRARFLRPRFARIPGAGHWLHADRPREFEAAVRTFLDA</sequence>
<comment type="caution">
    <text evidence="3">The sequence shown here is derived from an EMBL/GenBank/DDBJ whole genome shotgun (WGS) entry which is preliminary data.</text>
</comment>
<dbReference type="PANTHER" id="PTHR46118:SF4">
    <property type="entry name" value="PROTEIN ABHD11"/>
    <property type="match status" value="1"/>
</dbReference>
<dbReference type="GO" id="GO:0016787">
    <property type="term" value="F:hydrolase activity"/>
    <property type="evidence" value="ECO:0007669"/>
    <property type="project" value="UniProtKB-KW"/>
</dbReference>
<dbReference type="SUPFAM" id="SSF53474">
    <property type="entry name" value="alpha/beta-Hydrolases"/>
    <property type="match status" value="1"/>
</dbReference>
<dbReference type="AlphaFoldDB" id="A0A8J3H0I7"/>
<dbReference type="Gene3D" id="3.40.50.1820">
    <property type="entry name" value="alpha/beta hydrolase"/>
    <property type="match status" value="1"/>
</dbReference>
<accession>A0A8J3H0I7</accession>
<protein>
    <submittedName>
        <fullName evidence="3">Esterase</fullName>
    </submittedName>
</protein>
<dbReference type="PRINTS" id="PR00111">
    <property type="entry name" value="ABHYDROLASE"/>
</dbReference>
<dbReference type="EMBL" id="BNCJ01000012">
    <property type="protein sequence ID" value="GHF60814.1"/>
    <property type="molecule type" value="Genomic_DNA"/>
</dbReference>
<keyword evidence="4" id="KW-1185">Reference proteome</keyword>
<dbReference type="PANTHER" id="PTHR46118">
    <property type="entry name" value="PROTEIN ABHD11"/>
    <property type="match status" value="1"/>
</dbReference>
<gene>
    <name evidence="3" type="ORF">GCM10017056_35230</name>
</gene>
<feature type="domain" description="AB hydrolase-1" evidence="2">
    <location>
        <begin position="30"/>
        <end position="259"/>
    </location>
</feature>
<evidence type="ECO:0000313" key="3">
    <source>
        <dbReference type="EMBL" id="GHF60814.1"/>
    </source>
</evidence>
<evidence type="ECO:0000313" key="4">
    <source>
        <dbReference type="Proteomes" id="UP000626220"/>
    </source>
</evidence>